<dbReference type="Proteomes" id="UP001164042">
    <property type="component" value="Chromosome"/>
</dbReference>
<organism evidence="1 2">
    <name type="scientific">Lactococcus garvieae</name>
    <dbReference type="NCBI Taxonomy" id="1363"/>
    <lineage>
        <taxon>Bacteria</taxon>
        <taxon>Bacillati</taxon>
        <taxon>Bacillota</taxon>
        <taxon>Bacilli</taxon>
        <taxon>Lactobacillales</taxon>
        <taxon>Streptococcaceae</taxon>
        <taxon>Lactococcus</taxon>
    </lineage>
</organism>
<name>A0AA46TVU5_9LACT</name>
<dbReference type="RefSeq" id="WP_264308176.1">
    <property type="nucleotide sequence ID" value="NZ_CP109635.1"/>
</dbReference>
<accession>A0AA46TVU5</accession>
<evidence type="ECO:0000313" key="1">
    <source>
        <dbReference type="EMBL" id="UYT10323.1"/>
    </source>
</evidence>
<protein>
    <submittedName>
        <fullName evidence="1">Sce7725 family protein</fullName>
    </submittedName>
</protein>
<dbReference type="InterPro" id="IPR047727">
    <property type="entry name" value="Sce7725-like"/>
</dbReference>
<sequence length="308" mass="36079">MYYPLFRGRQFEMLALKSLLEKRLISSANITPIIEPVKNTPSFNGTVQYFDDEDYPMHLVLNPENGIFDFQKFYQKVENAKKRHHSALLLNQEQVRNYYGAFQEDSFITIYKSNGFENGNTLYKDSLFPKMSFIKGDDKGRFLRTFNQDATQGLGIIQDNFQKADRNIDYDEKVDDFFSDQHLVYKENGYDAFSDYSMIGEEFIDGGFAPRAVVIHVLYFNSKDELYVKHFKSESNEGIEDPAGKFSEAVEKLAMWYSSVEDKNKSEAMEEFIKLYREKRYPGLGIPKKLSIMHHLEIMNRFLEKNNK</sequence>
<gene>
    <name evidence="1" type="ORF">OF801_10340</name>
</gene>
<dbReference type="NCBIfam" id="NF033831">
    <property type="entry name" value="sce7725_fam"/>
    <property type="match status" value="1"/>
</dbReference>
<dbReference type="EMBL" id="CP109635">
    <property type="protein sequence ID" value="UYT10323.1"/>
    <property type="molecule type" value="Genomic_DNA"/>
</dbReference>
<proteinExistence type="predicted"/>
<dbReference type="AlphaFoldDB" id="A0AA46TVU5"/>
<evidence type="ECO:0000313" key="2">
    <source>
        <dbReference type="Proteomes" id="UP001164042"/>
    </source>
</evidence>
<reference evidence="1" key="1">
    <citation type="submission" date="2022-10" db="EMBL/GenBank/DDBJ databases">
        <title>Genome assembly of Lactococcus garvieae isolates from cricket gut.</title>
        <authorList>
            <person name="Luecke A.R."/>
            <person name="Brown A.M.V."/>
            <person name="Wakeman C.A."/>
        </authorList>
    </citation>
    <scope>NUCLEOTIDE SEQUENCE</scope>
    <source>
        <strain evidence="1">Alexii-11_2</strain>
    </source>
</reference>